<evidence type="ECO:0000313" key="10">
    <source>
        <dbReference type="Proteomes" id="UP000249169"/>
    </source>
</evidence>
<dbReference type="PANTHER" id="PTHR43856:SF1">
    <property type="entry name" value="MITOCHONDRIAL CARDIOLIPIN HYDROLASE"/>
    <property type="match status" value="1"/>
</dbReference>
<dbReference type="Gene3D" id="2.60.40.1260">
    <property type="entry name" value="Lamin Tail domain"/>
    <property type="match status" value="1"/>
</dbReference>
<dbReference type="Proteomes" id="UP000249169">
    <property type="component" value="Unassembled WGS sequence"/>
</dbReference>
<keyword evidence="6" id="KW-0443">Lipid metabolism</keyword>
<dbReference type="SUPFAM" id="SSF74853">
    <property type="entry name" value="Lamin A/C globular tail domain"/>
    <property type="match status" value="1"/>
</dbReference>
<dbReference type="InterPro" id="IPR025202">
    <property type="entry name" value="PLD-like_dom"/>
</dbReference>
<dbReference type="GO" id="GO:0016042">
    <property type="term" value="P:lipid catabolic process"/>
    <property type="evidence" value="ECO:0007669"/>
    <property type="project" value="UniProtKB-KW"/>
</dbReference>
<keyword evidence="5" id="KW-0442">Lipid degradation</keyword>
<feature type="domain" description="PLD phosphodiesterase" evidence="7">
    <location>
        <begin position="148"/>
        <end position="175"/>
    </location>
</feature>
<gene>
    <name evidence="9" type="ORF">DL240_09680</name>
</gene>
<dbReference type="Pfam" id="PF00932">
    <property type="entry name" value="LTD"/>
    <property type="match status" value="1"/>
</dbReference>
<dbReference type="PANTHER" id="PTHR43856">
    <property type="entry name" value="CARDIOLIPIN HYDROLASE"/>
    <property type="match status" value="1"/>
</dbReference>
<keyword evidence="4" id="KW-0378">Hydrolase</keyword>
<dbReference type="EC" id="3.1.4.4" evidence="3"/>
<comment type="caution">
    <text evidence="9">The sequence shown here is derived from an EMBL/GenBank/DDBJ whole genome shotgun (WGS) entry which is preliminary data.</text>
</comment>
<dbReference type="Gene3D" id="3.30.870.10">
    <property type="entry name" value="Endonuclease Chain A"/>
    <property type="match status" value="2"/>
</dbReference>
<evidence type="ECO:0000256" key="3">
    <source>
        <dbReference type="ARBA" id="ARBA00012027"/>
    </source>
</evidence>
<evidence type="ECO:0000256" key="6">
    <source>
        <dbReference type="ARBA" id="ARBA00023098"/>
    </source>
</evidence>
<comment type="catalytic activity">
    <reaction evidence="1">
        <text>a 1,2-diacyl-sn-glycero-3-phosphocholine + H2O = a 1,2-diacyl-sn-glycero-3-phosphate + choline + H(+)</text>
        <dbReference type="Rhea" id="RHEA:14445"/>
        <dbReference type="ChEBI" id="CHEBI:15354"/>
        <dbReference type="ChEBI" id="CHEBI:15377"/>
        <dbReference type="ChEBI" id="CHEBI:15378"/>
        <dbReference type="ChEBI" id="CHEBI:57643"/>
        <dbReference type="ChEBI" id="CHEBI:58608"/>
        <dbReference type="EC" id="3.1.4.4"/>
    </reaction>
</comment>
<dbReference type="EMBL" id="QHKO01000004">
    <property type="protein sequence ID" value="RAL22115.1"/>
    <property type="molecule type" value="Genomic_DNA"/>
</dbReference>
<feature type="domain" description="PLD phosphodiesterase" evidence="7">
    <location>
        <begin position="341"/>
        <end position="372"/>
    </location>
</feature>
<reference evidence="9 10" key="1">
    <citation type="submission" date="2018-05" db="EMBL/GenBank/DDBJ databases">
        <title>Lujinxingia marina gen. nov. sp. nov., a new facultative anaerobic member of the class Deltaproteobacteria, and proposal of Lujinxingaceae fam. nov.</title>
        <authorList>
            <person name="Li C.-M."/>
        </authorList>
    </citation>
    <scope>NUCLEOTIDE SEQUENCE [LARGE SCALE GENOMIC DNA]</scope>
    <source>
        <strain evidence="9 10">B210</strain>
    </source>
</reference>
<evidence type="ECO:0000313" key="9">
    <source>
        <dbReference type="EMBL" id="RAL22115.1"/>
    </source>
</evidence>
<accession>A0A328C864</accession>
<dbReference type="InterPro" id="IPR036415">
    <property type="entry name" value="Lamin_tail_dom_sf"/>
</dbReference>
<organism evidence="9 10">
    <name type="scientific">Lujinxingia litoralis</name>
    <dbReference type="NCBI Taxonomy" id="2211119"/>
    <lineage>
        <taxon>Bacteria</taxon>
        <taxon>Deltaproteobacteria</taxon>
        <taxon>Bradymonadales</taxon>
        <taxon>Lujinxingiaceae</taxon>
        <taxon>Lujinxingia</taxon>
    </lineage>
</organism>
<dbReference type="PROSITE" id="PS50035">
    <property type="entry name" value="PLD"/>
    <property type="match status" value="2"/>
</dbReference>
<dbReference type="PROSITE" id="PS51841">
    <property type="entry name" value="LTD"/>
    <property type="match status" value="1"/>
</dbReference>
<evidence type="ECO:0000256" key="1">
    <source>
        <dbReference type="ARBA" id="ARBA00000798"/>
    </source>
</evidence>
<protein>
    <recommendedName>
        <fullName evidence="3">phospholipase D</fullName>
        <ecNumber evidence="3">3.1.4.4</ecNumber>
    </recommendedName>
</protein>
<sequence length="639" mass="71251">METTTNVFEQSGREHTMMTRGMASVARTLVLAALALAAAACGLDDPGDLETLETPSVEVFFNSPGYTRGSEFNRKPSEFITERIDAARVSVDAAVYGFNKQNIVDALVRAHYRGVRVRLVADAGEYSRGSYGYDIMEQHKVPIQTGNQFHIMHDKFFVVDNRFVFVGTGNISNSEFTRNNNNWVWFDNVEHAELYTAEFEQMFDGRFSAAKHPTTLPNVFQIGDTEVEVLFSPQDDAMGKILEELKNVESSIYFTIFAFTKDQVASEFIARHKEFERFNAENGFDDLSPLERPKGVVGVLDRSQLHGNGQYHQGYRLAANGIPMRLDGNENSRLPGDYQAGGGRLHAKTMILDAGTPNARVITGSFNWSSAATISNDEILIVLRGERITNQYLEEFHNIWRNGKDISTAMCNLMVNNDELRCDDEVQPGDVVFSEVHFDGWNGERDPSDHNCGGGSDLDCRRRVTNDQFIELYNTTDKPINLSMWTLSNGQDVTMGFTPGTVIDPGEYFLVLDHNTVPLSERDPQRGEHAFTNPDFVLNTANDPRFRRLNLKAASMQLELRNTRQVVVDRAGDGSPAYFGGRQGDTNYSMERIIDSNGSVGAGDQRGSWKQCSATEGGVNVNEAFRSFIFATPGEANSP</sequence>
<dbReference type="AlphaFoldDB" id="A0A328C864"/>
<dbReference type="Pfam" id="PF13091">
    <property type="entry name" value="PLDc_2"/>
    <property type="match status" value="2"/>
</dbReference>
<comment type="similarity">
    <text evidence="2">Belongs to the phospholipase D family.</text>
</comment>
<keyword evidence="10" id="KW-1185">Reference proteome</keyword>
<dbReference type="InterPro" id="IPR001322">
    <property type="entry name" value="Lamin_tail_dom"/>
</dbReference>
<proteinExistence type="inferred from homology"/>
<evidence type="ECO:0000259" key="7">
    <source>
        <dbReference type="PROSITE" id="PS50035"/>
    </source>
</evidence>
<name>A0A328C864_9DELT</name>
<dbReference type="SMART" id="SM00155">
    <property type="entry name" value="PLDc"/>
    <property type="match status" value="2"/>
</dbReference>
<dbReference type="GO" id="GO:0004630">
    <property type="term" value="F:phospholipase D activity"/>
    <property type="evidence" value="ECO:0007669"/>
    <property type="project" value="UniProtKB-EC"/>
</dbReference>
<evidence type="ECO:0000259" key="8">
    <source>
        <dbReference type="PROSITE" id="PS51841"/>
    </source>
</evidence>
<dbReference type="InterPro" id="IPR051406">
    <property type="entry name" value="PLD_domain"/>
</dbReference>
<dbReference type="GO" id="GO:0016891">
    <property type="term" value="F:RNA endonuclease activity producing 5'-phosphomonoesters, hydrolytic mechanism"/>
    <property type="evidence" value="ECO:0007669"/>
    <property type="project" value="TreeGrafter"/>
</dbReference>
<dbReference type="InterPro" id="IPR001736">
    <property type="entry name" value="PLipase_D/transphosphatidylase"/>
</dbReference>
<dbReference type="SUPFAM" id="SSF56024">
    <property type="entry name" value="Phospholipase D/nuclease"/>
    <property type="match status" value="2"/>
</dbReference>
<evidence type="ECO:0000256" key="2">
    <source>
        <dbReference type="ARBA" id="ARBA00008664"/>
    </source>
</evidence>
<evidence type="ECO:0000256" key="5">
    <source>
        <dbReference type="ARBA" id="ARBA00022963"/>
    </source>
</evidence>
<dbReference type="GO" id="GO:0006793">
    <property type="term" value="P:phosphorus metabolic process"/>
    <property type="evidence" value="ECO:0007669"/>
    <property type="project" value="UniProtKB-ARBA"/>
</dbReference>
<feature type="domain" description="LTD" evidence="8">
    <location>
        <begin position="425"/>
        <end position="604"/>
    </location>
</feature>
<evidence type="ECO:0000256" key="4">
    <source>
        <dbReference type="ARBA" id="ARBA00022801"/>
    </source>
</evidence>